<reference evidence="2 3" key="1">
    <citation type="journal article" date="2015" name="Nat. Commun.">
        <title>Outbred genome sequencing and CRISPR/Cas9 gene editing in butterflies.</title>
        <authorList>
            <person name="Li X."/>
            <person name="Fan D."/>
            <person name="Zhang W."/>
            <person name="Liu G."/>
            <person name="Zhang L."/>
            <person name="Zhao L."/>
            <person name="Fang X."/>
            <person name="Chen L."/>
            <person name="Dong Y."/>
            <person name="Chen Y."/>
            <person name="Ding Y."/>
            <person name="Zhao R."/>
            <person name="Feng M."/>
            <person name="Zhu Y."/>
            <person name="Feng Y."/>
            <person name="Jiang X."/>
            <person name="Zhu D."/>
            <person name="Xiang H."/>
            <person name="Feng X."/>
            <person name="Li S."/>
            <person name="Wang J."/>
            <person name="Zhang G."/>
            <person name="Kronforst M.R."/>
            <person name="Wang W."/>
        </authorList>
    </citation>
    <scope>NUCLEOTIDE SEQUENCE [LARGE SCALE GENOMIC DNA]</scope>
    <source>
        <strain evidence="2">Ya'a_city_454_Pm</strain>
        <tissue evidence="2">Whole body</tissue>
    </source>
</reference>
<evidence type="ECO:0000313" key="2">
    <source>
        <dbReference type="EMBL" id="KPJ12921.1"/>
    </source>
</evidence>
<organism evidence="2 3">
    <name type="scientific">Papilio machaon</name>
    <name type="common">Old World swallowtail butterfly</name>
    <dbReference type="NCBI Taxonomy" id="76193"/>
    <lineage>
        <taxon>Eukaryota</taxon>
        <taxon>Metazoa</taxon>
        <taxon>Ecdysozoa</taxon>
        <taxon>Arthropoda</taxon>
        <taxon>Hexapoda</taxon>
        <taxon>Insecta</taxon>
        <taxon>Pterygota</taxon>
        <taxon>Neoptera</taxon>
        <taxon>Endopterygota</taxon>
        <taxon>Lepidoptera</taxon>
        <taxon>Glossata</taxon>
        <taxon>Ditrysia</taxon>
        <taxon>Papilionoidea</taxon>
        <taxon>Papilionidae</taxon>
        <taxon>Papilioninae</taxon>
        <taxon>Papilio</taxon>
    </lineage>
</organism>
<dbReference type="AlphaFoldDB" id="A0A0N1IP77"/>
<keyword evidence="1" id="KW-0732">Signal</keyword>
<feature type="signal peptide" evidence="1">
    <location>
        <begin position="1"/>
        <end position="23"/>
    </location>
</feature>
<proteinExistence type="predicted"/>
<evidence type="ECO:0000313" key="3">
    <source>
        <dbReference type="Proteomes" id="UP000053240"/>
    </source>
</evidence>
<name>A0A0N1IP77_PAPMA</name>
<keyword evidence="3" id="KW-1185">Reference proteome</keyword>
<evidence type="ECO:0000256" key="1">
    <source>
        <dbReference type="SAM" id="SignalP"/>
    </source>
</evidence>
<gene>
    <name evidence="2" type="ORF">RR48_00547</name>
</gene>
<dbReference type="Proteomes" id="UP000053240">
    <property type="component" value="Unassembled WGS sequence"/>
</dbReference>
<feature type="chain" id="PRO_5005874058" evidence="1">
    <location>
        <begin position="24"/>
        <end position="39"/>
    </location>
</feature>
<dbReference type="InParanoid" id="A0A0N1IP77"/>
<protein>
    <submittedName>
        <fullName evidence="2">Uncharacterized protein</fullName>
    </submittedName>
</protein>
<dbReference type="EMBL" id="KQ460675">
    <property type="protein sequence ID" value="KPJ12921.1"/>
    <property type="molecule type" value="Genomic_DNA"/>
</dbReference>
<accession>A0A0N1IP77</accession>
<sequence length="39" mass="4064">MSPFAFLLLCIQACLVQPDSVWATLTDGLVNVAAATDPA</sequence>